<evidence type="ECO:0000256" key="1">
    <source>
        <dbReference type="SAM" id="MobiDB-lite"/>
    </source>
</evidence>
<organism evidence="4">
    <name type="scientific">Soboliphyme baturini</name>
    <dbReference type="NCBI Taxonomy" id="241478"/>
    <lineage>
        <taxon>Eukaryota</taxon>
        <taxon>Metazoa</taxon>
        <taxon>Ecdysozoa</taxon>
        <taxon>Nematoda</taxon>
        <taxon>Enoplea</taxon>
        <taxon>Dorylaimia</taxon>
        <taxon>Dioctophymatida</taxon>
        <taxon>Dioctophymatoidea</taxon>
        <taxon>Soboliphymatidae</taxon>
        <taxon>Soboliphyme</taxon>
    </lineage>
</organism>
<protein>
    <submittedName>
        <fullName evidence="4">Autophagy protein 5</fullName>
    </submittedName>
</protein>
<evidence type="ECO:0000313" key="4">
    <source>
        <dbReference type="WBParaSite" id="SBAD_0001186401-mRNA-1"/>
    </source>
</evidence>
<name>A0A183J6I0_9BILA</name>
<sequence length="270" mass="29954">MLSCCGCGKTPADGLRPEFLAVARDCIADIKTFRLDFDGPTRTWLQVPVSEPWSFRILHYFNFPNAASFFHPECQIGFLPDGWAKVTRQTTLSTVEQIGAAVRSSVSDKCRSPVCFIPQLLVLGNQPLIARTKRPAAPTPTWSGADVRRRDVSDGHAVTGRPTGPTLVPRFLTRRTDRRRQPLTSTHFRLSYQLLIALAKCLHGDTCLARLRPALAAGRPANALPAVPHLVVHFHGSPTDQPHVTYEHTHKHVSPARKKRPLCFIADSQC</sequence>
<dbReference type="EMBL" id="UZAM01015734">
    <property type="protein sequence ID" value="VDP40406.1"/>
    <property type="molecule type" value="Genomic_DNA"/>
</dbReference>
<dbReference type="Proteomes" id="UP000270296">
    <property type="component" value="Unassembled WGS sequence"/>
</dbReference>
<reference evidence="4" key="1">
    <citation type="submission" date="2016-06" db="UniProtKB">
        <authorList>
            <consortium name="WormBaseParasite"/>
        </authorList>
    </citation>
    <scope>IDENTIFICATION</scope>
</reference>
<reference evidence="2 3" key="2">
    <citation type="submission" date="2018-11" db="EMBL/GenBank/DDBJ databases">
        <authorList>
            <consortium name="Pathogen Informatics"/>
        </authorList>
    </citation>
    <scope>NUCLEOTIDE SEQUENCE [LARGE SCALE GENOMIC DNA]</scope>
</reference>
<accession>A0A183J6I0</accession>
<feature type="region of interest" description="Disordered" evidence="1">
    <location>
        <begin position="134"/>
        <end position="167"/>
    </location>
</feature>
<proteinExistence type="predicted"/>
<dbReference type="AlphaFoldDB" id="A0A183J6I0"/>
<dbReference type="WBParaSite" id="SBAD_0001186401-mRNA-1">
    <property type="protein sequence ID" value="SBAD_0001186401-mRNA-1"/>
    <property type="gene ID" value="SBAD_0001186401"/>
</dbReference>
<gene>
    <name evidence="2" type="ORF">SBAD_LOCUS11478</name>
</gene>
<evidence type="ECO:0000313" key="3">
    <source>
        <dbReference type="Proteomes" id="UP000270296"/>
    </source>
</evidence>
<evidence type="ECO:0000313" key="2">
    <source>
        <dbReference type="EMBL" id="VDP40406.1"/>
    </source>
</evidence>
<keyword evidence="3" id="KW-1185">Reference proteome</keyword>